<dbReference type="GO" id="GO:0005737">
    <property type="term" value="C:cytoplasm"/>
    <property type="evidence" value="ECO:0007669"/>
    <property type="project" value="TreeGrafter"/>
</dbReference>
<dbReference type="AlphaFoldDB" id="A0A846N0K4"/>
<accession>A0A846N0K4</accession>
<dbReference type="FunFam" id="3.40.640.10:FF:000046">
    <property type="entry name" value="Cystathionine gamma-lyase"/>
    <property type="match status" value="1"/>
</dbReference>
<evidence type="ECO:0000256" key="5">
    <source>
        <dbReference type="RuleBase" id="RU362118"/>
    </source>
</evidence>
<dbReference type="EC" id="2.5.1.-" evidence="3"/>
<dbReference type="PROSITE" id="PS00868">
    <property type="entry name" value="CYS_MET_METAB_PP"/>
    <property type="match status" value="1"/>
</dbReference>
<comment type="similarity">
    <text evidence="3">Belongs to the trans-sulfuration enzymes family. MetZ subfamily.</text>
</comment>
<dbReference type="FunFam" id="3.90.1150.10:FF:000033">
    <property type="entry name" value="Cystathionine gamma-synthase"/>
    <property type="match status" value="1"/>
</dbReference>
<keyword evidence="3" id="KW-0028">Amino-acid biosynthesis</keyword>
<dbReference type="NCBIfam" id="NF006003">
    <property type="entry name" value="PRK08133.1"/>
    <property type="match status" value="1"/>
</dbReference>
<dbReference type="RefSeq" id="WP_208414568.1">
    <property type="nucleotide sequence ID" value="NZ_BAAADC010000001.1"/>
</dbReference>
<comment type="pathway">
    <text evidence="3">Amino-acid biosynthesis; L-methionine biosynthesis via de novo pathway; L-homocysteine from O-succinyl-L-homoserine: step 1/1.</text>
</comment>
<dbReference type="EMBL" id="JAASRM010000001">
    <property type="protein sequence ID" value="NIK89029.1"/>
    <property type="molecule type" value="Genomic_DNA"/>
</dbReference>
<dbReference type="PIRSF" id="PIRSF001434">
    <property type="entry name" value="CGS"/>
    <property type="match status" value="1"/>
</dbReference>
<dbReference type="SUPFAM" id="SSF53383">
    <property type="entry name" value="PLP-dependent transferases"/>
    <property type="match status" value="1"/>
</dbReference>
<reference evidence="6 7" key="1">
    <citation type="submission" date="2020-03" db="EMBL/GenBank/DDBJ databases">
        <title>Genomic Encyclopedia of Type Strains, Phase IV (KMG-IV): sequencing the most valuable type-strain genomes for metagenomic binning, comparative biology and taxonomic classification.</title>
        <authorList>
            <person name="Goeker M."/>
        </authorList>
    </citation>
    <scope>NUCLEOTIDE SEQUENCE [LARGE SCALE GENOMIC DNA]</scope>
    <source>
        <strain evidence="6 7">DSM 19867</strain>
    </source>
</reference>
<name>A0A846N0K4_9PROT</name>
<evidence type="ECO:0000256" key="2">
    <source>
        <dbReference type="ARBA" id="ARBA00022898"/>
    </source>
</evidence>
<dbReference type="Pfam" id="PF01053">
    <property type="entry name" value="Cys_Met_Meta_PP"/>
    <property type="match status" value="1"/>
</dbReference>
<comment type="subunit">
    <text evidence="3">Homotetramer.</text>
</comment>
<dbReference type="InterPro" id="IPR015422">
    <property type="entry name" value="PyrdxlP-dep_Trfase_small"/>
</dbReference>
<dbReference type="GO" id="GO:0071268">
    <property type="term" value="P:homocysteine biosynthetic process"/>
    <property type="evidence" value="ECO:0007669"/>
    <property type="project" value="InterPro"/>
</dbReference>
<comment type="catalytic activity">
    <reaction evidence="3">
        <text>O-succinyl-L-homoserine + hydrogen sulfide = L-homocysteine + succinate</text>
        <dbReference type="Rhea" id="RHEA:27826"/>
        <dbReference type="ChEBI" id="CHEBI:29919"/>
        <dbReference type="ChEBI" id="CHEBI:30031"/>
        <dbReference type="ChEBI" id="CHEBI:57661"/>
        <dbReference type="ChEBI" id="CHEBI:58199"/>
    </reaction>
</comment>
<keyword evidence="3 6" id="KW-0808">Transferase</keyword>
<dbReference type="GO" id="GO:0016765">
    <property type="term" value="F:transferase activity, transferring alkyl or aryl (other than methyl) groups"/>
    <property type="evidence" value="ECO:0007669"/>
    <property type="project" value="UniProtKB-UniRule"/>
</dbReference>
<evidence type="ECO:0000256" key="4">
    <source>
        <dbReference type="PIRSR" id="PIRSR001434-2"/>
    </source>
</evidence>
<dbReference type="GO" id="GO:0019346">
    <property type="term" value="P:transsulfuration"/>
    <property type="evidence" value="ECO:0007669"/>
    <property type="project" value="InterPro"/>
</dbReference>
<comment type="caution">
    <text evidence="6">The sequence shown here is derived from an EMBL/GenBank/DDBJ whole genome shotgun (WGS) entry which is preliminary data.</text>
</comment>
<dbReference type="Gene3D" id="3.40.640.10">
    <property type="entry name" value="Type I PLP-dependent aspartate aminotransferase-like (Major domain)"/>
    <property type="match status" value="1"/>
</dbReference>
<keyword evidence="2 3" id="KW-0663">Pyridoxal phosphate</keyword>
<dbReference type="InterPro" id="IPR054542">
    <property type="entry name" value="Cys_met_metab_PP"/>
</dbReference>
<evidence type="ECO:0000256" key="1">
    <source>
        <dbReference type="ARBA" id="ARBA00001933"/>
    </source>
</evidence>
<dbReference type="Proteomes" id="UP000570514">
    <property type="component" value="Unassembled WGS sequence"/>
</dbReference>
<evidence type="ECO:0000313" key="7">
    <source>
        <dbReference type="Proteomes" id="UP000570514"/>
    </source>
</evidence>
<proteinExistence type="inferred from homology"/>
<dbReference type="HAMAP" id="MF_02056">
    <property type="entry name" value="MetZ"/>
    <property type="match status" value="1"/>
</dbReference>
<keyword evidence="7" id="KW-1185">Reference proteome</keyword>
<dbReference type="CDD" id="cd00614">
    <property type="entry name" value="CGS_like"/>
    <property type="match status" value="1"/>
</dbReference>
<keyword evidence="3" id="KW-0486">Methionine biosynthesis</keyword>
<dbReference type="GO" id="GO:0030170">
    <property type="term" value="F:pyridoxal phosphate binding"/>
    <property type="evidence" value="ECO:0007669"/>
    <property type="project" value="UniProtKB-UniRule"/>
</dbReference>
<organism evidence="6 7">
    <name type="scientific">Rhizomicrobium palustre</name>
    <dbReference type="NCBI Taxonomy" id="189966"/>
    <lineage>
        <taxon>Bacteria</taxon>
        <taxon>Pseudomonadati</taxon>
        <taxon>Pseudomonadota</taxon>
        <taxon>Alphaproteobacteria</taxon>
        <taxon>Micropepsales</taxon>
        <taxon>Micropepsaceae</taxon>
        <taxon>Rhizomicrobium</taxon>
    </lineage>
</organism>
<comment type="function">
    <text evidence="3">Catalyzes the formation of L-homocysteine from O-succinyl-L-homoserine (OSHS) and hydrogen sulfide.</text>
</comment>
<dbReference type="Gene3D" id="3.90.1150.10">
    <property type="entry name" value="Aspartate Aminotransferase, domain 1"/>
    <property type="match status" value="1"/>
</dbReference>
<dbReference type="PANTHER" id="PTHR11808:SF80">
    <property type="entry name" value="CYSTATHIONINE GAMMA-LYASE"/>
    <property type="match status" value="1"/>
</dbReference>
<gene>
    <name evidence="3" type="primary">metZ</name>
    <name evidence="6" type="ORF">FHS83_002347</name>
</gene>
<dbReference type="GO" id="GO:0016846">
    <property type="term" value="F:carbon-sulfur lyase activity"/>
    <property type="evidence" value="ECO:0007669"/>
    <property type="project" value="TreeGrafter"/>
</dbReference>
<feature type="modified residue" description="N6-(pyridoxal phosphate)lysine" evidence="3 4">
    <location>
        <position position="212"/>
    </location>
</feature>
<dbReference type="InterPro" id="IPR015421">
    <property type="entry name" value="PyrdxlP-dep_Trfase_major"/>
</dbReference>
<evidence type="ECO:0000313" key="6">
    <source>
        <dbReference type="EMBL" id="NIK89029.1"/>
    </source>
</evidence>
<dbReference type="InterPro" id="IPR006234">
    <property type="entry name" value="O-succ-hSer_sulfhydrylase"/>
</dbReference>
<evidence type="ECO:0000256" key="3">
    <source>
        <dbReference type="HAMAP-Rule" id="MF_02056"/>
    </source>
</evidence>
<dbReference type="InterPro" id="IPR000277">
    <property type="entry name" value="Cys/Met-Metab_PyrdxlP-dep_enz"/>
</dbReference>
<protein>
    <recommendedName>
        <fullName evidence="3">O-succinylhomoserine sulfhydrylase</fullName>
        <shortName evidence="3">OSH sulfhydrylase</shortName>
        <shortName evidence="3">OSHS sulfhydrylase</shortName>
        <ecNumber evidence="3">2.5.1.-</ecNumber>
    </recommendedName>
</protein>
<comment type="cofactor">
    <cofactor evidence="1 3 5">
        <name>pyridoxal 5'-phosphate</name>
        <dbReference type="ChEBI" id="CHEBI:597326"/>
    </cofactor>
</comment>
<dbReference type="GO" id="GO:0071266">
    <property type="term" value="P:'de novo' L-methionine biosynthetic process"/>
    <property type="evidence" value="ECO:0007669"/>
    <property type="project" value="UniProtKB-UniRule"/>
</dbReference>
<dbReference type="PANTHER" id="PTHR11808">
    <property type="entry name" value="TRANS-SULFURATION ENZYME FAMILY MEMBER"/>
    <property type="match status" value="1"/>
</dbReference>
<sequence>MTTHKNSQGWRPQTLAVRGGQLRTGFQETAETLFLTSGYAYECPEEPEARFKGEQDGFTYTRYGNPTVSMFEARMAAFEGAPVARATASGMAAVSAVFLSALRVGDHVVAARAMFGACRFVVEDILARFGVTSTIVDGTDLDQWRKAVTPATKFFFLETPANPTLDIADLRAIAEIAHKAGARLVVDNAFASPALQRPMDFGADIVVHSSTKYIDGQGRAMGGVILCDEEFLSQHLQTYLRNTGPTISPFNAWLHLKSLETLNLRMKAHCENALAVANFLAKQKGVNRVLYPFRDDHPQVELAKAQMSGGGGVVTFALDGGKEEAFALLKAIRLIDISNNLGDAKSLMTHPATTTHCKMTPEARAQLGISDGMLRISVGLEDPADLCEDLEQALQKALP</sequence>
<dbReference type="InterPro" id="IPR015424">
    <property type="entry name" value="PyrdxlP-dep_Trfase"/>
</dbReference>
<dbReference type="NCBIfam" id="TIGR01325">
    <property type="entry name" value="O_suc_HS_sulf"/>
    <property type="match status" value="1"/>
</dbReference>
<dbReference type="UniPathway" id="UPA00051">
    <property type="reaction ID" value="UER00449"/>
</dbReference>